<feature type="compositionally biased region" description="Acidic residues" evidence="1">
    <location>
        <begin position="553"/>
        <end position="564"/>
    </location>
</feature>
<feature type="compositionally biased region" description="Polar residues" evidence="1">
    <location>
        <begin position="70"/>
        <end position="84"/>
    </location>
</feature>
<dbReference type="GO" id="GO:0004519">
    <property type="term" value="F:endonuclease activity"/>
    <property type="evidence" value="ECO:0007669"/>
    <property type="project" value="TreeGrafter"/>
</dbReference>
<feature type="compositionally biased region" description="Polar residues" evidence="1">
    <location>
        <begin position="172"/>
        <end position="182"/>
    </location>
</feature>
<feature type="region of interest" description="Disordered" evidence="1">
    <location>
        <begin position="1240"/>
        <end position="1276"/>
    </location>
</feature>
<organism evidence="3 4">
    <name type="scientific">Adineta ricciae</name>
    <name type="common">Rotifer</name>
    <dbReference type="NCBI Taxonomy" id="249248"/>
    <lineage>
        <taxon>Eukaryota</taxon>
        <taxon>Metazoa</taxon>
        <taxon>Spiralia</taxon>
        <taxon>Gnathifera</taxon>
        <taxon>Rotifera</taxon>
        <taxon>Eurotatoria</taxon>
        <taxon>Bdelloidea</taxon>
        <taxon>Adinetida</taxon>
        <taxon>Adinetidae</taxon>
        <taxon>Adineta</taxon>
    </lineage>
</organism>
<feature type="compositionally biased region" description="Polar residues" evidence="1">
    <location>
        <begin position="532"/>
        <end position="552"/>
    </location>
</feature>
<comment type="caution">
    <text evidence="3">The sequence shown here is derived from an EMBL/GenBank/DDBJ whole genome shotgun (WGS) entry which is preliminary data.</text>
</comment>
<feature type="compositionally biased region" description="Low complexity" evidence="1">
    <location>
        <begin position="907"/>
        <end position="918"/>
    </location>
</feature>
<keyword evidence="4" id="KW-1185">Reference proteome</keyword>
<name>A0A813SLH0_ADIRI</name>
<feature type="compositionally biased region" description="Low complexity" evidence="1">
    <location>
        <begin position="148"/>
        <end position="163"/>
    </location>
</feature>
<dbReference type="SUPFAM" id="SSF52540">
    <property type="entry name" value="P-loop containing nucleoside triphosphate hydrolases"/>
    <property type="match status" value="1"/>
</dbReference>
<dbReference type="Pfam" id="PF13671">
    <property type="entry name" value="AAA_33"/>
    <property type="match status" value="1"/>
</dbReference>
<feature type="compositionally biased region" description="Polar residues" evidence="1">
    <location>
        <begin position="354"/>
        <end position="369"/>
    </location>
</feature>
<feature type="compositionally biased region" description="Basic and acidic residues" evidence="1">
    <location>
        <begin position="1"/>
        <end position="11"/>
    </location>
</feature>
<proteinExistence type="predicted"/>
<feature type="compositionally biased region" description="Polar residues" evidence="1">
    <location>
        <begin position="376"/>
        <end position="393"/>
    </location>
</feature>
<dbReference type="InterPro" id="IPR036063">
    <property type="entry name" value="Smr_dom_sf"/>
</dbReference>
<feature type="region of interest" description="Disordered" evidence="1">
    <location>
        <begin position="144"/>
        <end position="215"/>
    </location>
</feature>
<evidence type="ECO:0000313" key="4">
    <source>
        <dbReference type="Proteomes" id="UP000663828"/>
    </source>
</evidence>
<feature type="compositionally biased region" description="Low complexity" evidence="1">
    <location>
        <begin position="427"/>
        <end position="443"/>
    </location>
</feature>
<feature type="region of interest" description="Disordered" evidence="1">
    <location>
        <begin position="321"/>
        <end position="399"/>
    </location>
</feature>
<evidence type="ECO:0000313" key="3">
    <source>
        <dbReference type="EMBL" id="CAF0797635.1"/>
    </source>
</evidence>
<feature type="compositionally biased region" description="Polar residues" evidence="1">
    <location>
        <begin position="466"/>
        <end position="488"/>
    </location>
</feature>
<sequence length="1520" mass="171703">MTTESGNDHIDGLQTDNQSIIHVTQSPCDESNRNSDILSTTTDNKSKDNPTNETEENDNNNDDIVTTTTQQQHNNGASEQQQEIQAKESAEDDHRSKRSFNSKAKYSYHRAPYYANGYPYGPAPYYFYPIAPMNEKPIPLMVIPTQPTTTASDNSTSNSATVSPQNLPPRLRQTSATENDSNAQQSSSQAPTTSPSQAPTSSGRRHRSILPRGSCNYYSPHPPPLMATPPGVLFPYPPTVHQPGHIAYNIRTPDELELLAFQQQLMNMPPSVLWPPGSAYPHLPPYSMYEPSPYMYNNPSLMNSNNSLLNPEAAEWIPISTDTDASSSDNNILIDDEINFPPLNNHRVDENNSEQKAPTESSQDTSTVTKTDDPTKITSSKVETSATCPSSSQDENKPLSLSKATTVTYSTVILQTPAANKSMKTHQGQQQSTNSVQVSSSTKQKQKEKQQQQPSTARNTKDNSSRQRPYPSNRNNFNRTRTLPPTETTKAHEQVTDDWIEVKSKKTKKFDRSANDNHKKSSKFTSDEQTHKTISPPSSLSSTDERTTATCSSEEEDDDDDDDVNNLSDDKLPLPVETKSDYNQVIINDIHERLNNDERLLILMRGCPGSGKSTLAKSLNHGYNGQILSTDGYYKDHNNLNEYFFDPSKHEDAHYYYNSRLASDAFKQNISPIIIDNTNITTWEMKPYVLMGKEAGYNILLLEPQTPWRYKPHELVKRNVHNLPLQRIQDMLDRFEHNVTVQSILDQTKTSVYIPCLSAQVSDQHQTDTESIDPILTSKKFYETIDDSNILEDVRLCINDMILFLTSTFYQASQPFAMSFSDLSLIPSSPTTPTTSYSLFHRSMSRFPSTATSQDHSFTNEHFLRLPSTSYSRCLESLSPPSSNNSSLAGKKRRKSKNKQSPHQSDEMLFNTNNNNNHRINEEDNYSRQFVYNVCLPEDCTDFVVIDEQNQTDCSHNFIREEKTYRDHSSTLPQQQKSDPNQKSQLLNIIHDELVKPSTEQRLLVSTKHIGIQCSTNDLRQDITDIDRILIGHLSAGSTVSSPISLPPGFIERGIQVDLNESHIDSLADLIEFYSDSVLPEIVRQFYELCNADIPWSRTQIDEYLRHPPSASSVPTLRQLSFNALNQWNEQIKHSNPSFDTISIGDILQDINNENIFDELIIDDEPDASAIQIGDTNHLTIPWPVINSIQELYGELPTKGSFHYDGNGLSLPLDDELSLSIYQSLQRFLGISNQITKPVNEKKVTKENKKINKQQRNLPKANESNTNSSTKKSNAPSLQEIMDEELNYIQTQKAIPKRQLDYASQHKLKQLERQFPTISSDVIHEIFLANESDYELTLACISSMLDETASITPSPKSQPISLATTTVTKPSLQQQQAKVEPYEIARRDALNYASKRKDCYLKADQANRHGMTGVASYYINQACEQTRLMRDANRIVSEHLSRRRLVQFRQTHRLDLHELHVGEALNLFKQVEQELSEGNRRTTPKSIEIITGYGKNSSYGGGSGKIRSAILAYLRQKNYK</sequence>
<feature type="region of interest" description="Disordered" evidence="1">
    <location>
        <begin position="507"/>
        <end position="575"/>
    </location>
</feature>
<reference evidence="3" key="1">
    <citation type="submission" date="2021-02" db="EMBL/GenBank/DDBJ databases">
        <authorList>
            <person name="Nowell W R."/>
        </authorList>
    </citation>
    <scope>NUCLEOTIDE SEQUENCE</scope>
</reference>
<dbReference type="EMBL" id="CAJNOR010000103">
    <property type="protein sequence ID" value="CAF0797635.1"/>
    <property type="molecule type" value="Genomic_DNA"/>
</dbReference>
<feature type="compositionally biased region" description="Polar residues" evidence="1">
    <location>
        <begin position="14"/>
        <end position="43"/>
    </location>
</feature>
<feature type="compositionally biased region" description="Basic and acidic residues" evidence="1">
    <location>
        <begin position="85"/>
        <end position="95"/>
    </location>
</feature>
<dbReference type="SUPFAM" id="SSF160443">
    <property type="entry name" value="SMR domain-like"/>
    <property type="match status" value="1"/>
</dbReference>
<dbReference type="InterPro" id="IPR013899">
    <property type="entry name" value="DUF1771"/>
</dbReference>
<dbReference type="Gene3D" id="3.40.50.300">
    <property type="entry name" value="P-loop containing nucleotide triphosphate hydrolases"/>
    <property type="match status" value="1"/>
</dbReference>
<feature type="domain" description="Smr" evidence="2">
    <location>
        <begin position="1454"/>
        <end position="1520"/>
    </location>
</feature>
<feature type="compositionally biased region" description="Low complexity" evidence="1">
    <location>
        <begin position="183"/>
        <end position="202"/>
    </location>
</feature>
<feature type="compositionally biased region" description="Low complexity" evidence="1">
    <location>
        <begin position="877"/>
        <end position="888"/>
    </location>
</feature>
<dbReference type="GO" id="GO:0005634">
    <property type="term" value="C:nucleus"/>
    <property type="evidence" value="ECO:0007669"/>
    <property type="project" value="TreeGrafter"/>
</dbReference>
<gene>
    <name evidence="3" type="ORF">XAT740_LOCUS2809</name>
</gene>
<feature type="compositionally biased region" description="Basic residues" evidence="1">
    <location>
        <begin position="890"/>
        <end position="900"/>
    </location>
</feature>
<dbReference type="Pfam" id="PF08590">
    <property type="entry name" value="DUF1771"/>
    <property type="match status" value="1"/>
</dbReference>
<feature type="compositionally biased region" description="Basic and acidic residues" evidence="1">
    <location>
        <begin position="1240"/>
        <end position="1250"/>
    </location>
</feature>
<feature type="region of interest" description="Disordered" evidence="1">
    <location>
        <begin position="1"/>
        <end position="103"/>
    </location>
</feature>
<accession>A0A813SLH0</accession>
<dbReference type="InterPro" id="IPR052772">
    <property type="entry name" value="Endo/PolyKinase_Domain-Protein"/>
</dbReference>
<feature type="region of interest" description="Disordered" evidence="1">
    <location>
        <begin position="875"/>
        <end position="920"/>
    </location>
</feature>
<dbReference type="PANTHER" id="PTHR46535">
    <property type="entry name" value="NEDD4-BINDING PROTEIN 2"/>
    <property type="match status" value="1"/>
</dbReference>
<dbReference type="SMART" id="SM01162">
    <property type="entry name" value="DUF1771"/>
    <property type="match status" value="1"/>
</dbReference>
<feature type="compositionally biased region" description="Low complexity" evidence="1">
    <location>
        <begin position="1262"/>
        <end position="1274"/>
    </location>
</feature>
<feature type="region of interest" description="Disordered" evidence="1">
    <location>
        <begin position="420"/>
        <end position="495"/>
    </location>
</feature>
<dbReference type="InterPro" id="IPR002625">
    <property type="entry name" value="Smr_dom"/>
</dbReference>
<dbReference type="Proteomes" id="UP000663828">
    <property type="component" value="Unassembled WGS sequence"/>
</dbReference>
<dbReference type="InterPro" id="IPR027417">
    <property type="entry name" value="P-loop_NTPase"/>
</dbReference>
<protein>
    <recommendedName>
        <fullName evidence="2">Smr domain-containing protein</fullName>
    </recommendedName>
</protein>
<dbReference type="PROSITE" id="PS50828">
    <property type="entry name" value="SMR"/>
    <property type="match status" value="1"/>
</dbReference>
<evidence type="ECO:0000256" key="1">
    <source>
        <dbReference type="SAM" id="MobiDB-lite"/>
    </source>
</evidence>
<dbReference type="Gene3D" id="3.30.1370.110">
    <property type="match status" value="1"/>
</dbReference>
<feature type="compositionally biased region" description="Basic and acidic residues" evidence="1">
    <location>
        <begin position="507"/>
        <end position="531"/>
    </location>
</feature>
<dbReference type="PANTHER" id="PTHR46535:SF1">
    <property type="entry name" value="NEDD4-BINDING PROTEIN 2"/>
    <property type="match status" value="1"/>
</dbReference>
<evidence type="ECO:0000259" key="2">
    <source>
        <dbReference type="PROSITE" id="PS50828"/>
    </source>
</evidence>